<reference evidence="9 10" key="1">
    <citation type="journal article" date="2017" name="G3 (Bethesda)">
        <title>The Physical Genome Mapping of Anopheles albimanus Corrected Scaffold Misassemblies and Identified Interarm Rearrangements in Genus Anopheles.</title>
        <authorList>
            <person name="Artemov G.N."/>
            <person name="Peery A.N."/>
            <person name="Jiang X."/>
            <person name="Tu Z."/>
            <person name="Stegniy V.N."/>
            <person name="Sharakhova M.V."/>
            <person name="Sharakhov I.V."/>
        </authorList>
    </citation>
    <scope>NUCLEOTIDE SEQUENCE [LARGE SCALE GENOMIC DNA]</scope>
    <source>
        <strain evidence="9 10">ALBI9_A</strain>
    </source>
</reference>
<comment type="similarity">
    <text evidence="1">Belongs to the WD repeat L(2)GL family.</text>
</comment>
<dbReference type="GO" id="GO:0045159">
    <property type="term" value="F:myosin II binding"/>
    <property type="evidence" value="ECO:0007669"/>
    <property type="project" value="TreeGrafter"/>
</dbReference>
<dbReference type="SUPFAM" id="SSF50978">
    <property type="entry name" value="WD40 repeat-like"/>
    <property type="match status" value="2"/>
</dbReference>
<dbReference type="OrthoDB" id="19944at2759"/>
<dbReference type="KEGG" id="aali:118468303"/>
<feature type="region of interest" description="Disordered" evidence="7">
    <location>
        <begin position="768"/>
        <end position="795"/>
    </location>
</feature>
<feature type="compositionally biased region" description="Polar residues" evidence="7">
    <location>
        <begin position="1079"/>
        <end position="1088"/>
    </location>
</feature>
<dbReference type="Gene3D" id="2.130.10.10">
    <property type="entry name" value="YVTN repeat-like/Quinoprotein amine dehydrogenase"/>
    <property type="match status" value="1"/>
</dbReference>
<dbReference type="GO" id="GO:0032878">
    <property type="term" value="P:regulation of establishment or maintenance of cell polarity"/>
    <property type="evidence" value="ECO:0007669"/>
    <property type="project" value="TreeGrafter"/>
</dbReference>
<dbReference type="GeneID" id="118468303"/>
<dbReference type="PANTHER" id="PTHR10241:SF29">
    <property type="entry name" value="LETHAL(2) GIANT LARVAE PROTEIN"/>
    <property type="match status" value="1"/>
</dbReference>
<feature type="compositionally biased region" description="Pro residues" evidence="7">
    <location>
        <begin position="1231"/>
        <end position="1243"/>
    </location>
</feature>
<feature type="region of interest" description="Disordered" evidence="7">
    <location>
        <begin position="1198"/>
        <end position="1244"/>
    </location>
</feature>
<dbReference type="EnsemblMetazoa" id="AALB009610-RA">
    <property type="protein sequence ID" value="AALB009610-PA"/>
    <property type="gene ID" value="AALB009610"/>
</dbReference>
<dbReference type="InterPro" id="IPR013577">
    <property type="entry name" value="LLGL2"/>
</dbReference>
<dbReference type="GO" id="GO:0008593">
    <property type="term" value="P:regulation of Notch signaling pathway"/>
    <property type="evidence" value="ECO:0007669"/>
    <property type="project" value="TreeGrafter"/>
</dbReference>
<evidence type="ECO:0000256" key="1">
    <source>
        <dbReference type="ARBA" id="ARBA00008070"/>
    </source>
</evidence>
<feature type="region of interest" description="Disordered" evidence="7">
    <location>
        <begin position="1016"/>
        <end position="1107"/>
    </location>
</feature>
<dbReference type="GO" id="GO:0006893">
    <property type="term" value="P:Golgi to plasma membrane transport"/>
    <property type="evidence" value="ECO:0007669"/>
    <property type="project" value="TreeGrafter"/>
</dbReference>
<evidence type="ECO:0000256" key="2">
    <source>
        <dbReference type="ARBA" id="ARBA00022483"/>
    </source>
</evidence>
<dbReference type="GO" id="GO:0030866">
    <property type="term" value="P:cortical actin cytoskeleton organization"/>
    <property type="evidence" value="ECO:0007669"/>
    <property type="project" value="TreeGrafter"/>
</dbReference>
<dbReference type="FunFam" id="2.130.10.10:FF:001433">
    <property type="entry name" value="Lethal(2) giant larvae protein"/>
    <property type="match status" value="1"/>
</dbReference>
<dbReference type="Proteomes" id="UP000069272">
    <property type="component" value="Chromosome 2R"/>
</dbReference>
<dbReference type="InterPro" id="IPR036322">
    <property type="entry name" value="WD40_repeat_dom_sf"/>
</dbReference>
<feature type="compositionally biased region" description="Low complexity" evidence="7">
    <location>
        <begin position="894"/>
        <end position="910"/>
    </location>
</feature>
<dbReference type="PRINTS" id="PR00962">
    <property type="entry name" value="LETHAL2GIANT"/>
</dbReference>
<evidence type="ECO:0000256" key="7">
    <source>
        <dbReference type="SAM" id="MobiDB-lite"/>
    </source>
</evidence>
<sequence length="1253" mass="134827">MLKFIRGKGQQPSTERQKLNKELFAFRRTAQHGFPHKPSALAYDPKSKLMAIGTNSGVIKVFGRPGVEFYGQHTSPSNNPADLIVQLLEWIPGTGRLLSLTASNQLVLWEPAGTLLVAVKQLPFDGKLKKISSLCCSYLRDTVWIGTEGGNVYQFDVRSFTVKESVIYHDVVLEQLPTSYKLNPGAIESVRQLPTNAQHLLIAYNRGLAVLWDLETATVKQSFISPGHGQSVGLFVDPDGTQFTWYHADGSFATWDLDSPIPPENQKYVPYGPDPCKAIDRLTRGYRGRRELIIFSGGMPRSAYGEHQCVSVHCKGGAKVAFDFTSKVIDFFVTFDDERPDQAQVLVVLLEEELVAYDLTDETLPQISIPYLHSLHASAVTCNHLVSQVAPDVYAKIKRAGETQLSEYSDTPWPITGGIVPTEGNADGEGSSERDILLTGHEDGSVKFWDCSGVCLAPLLHVKTAPLFSNADEEDGFADRANSTEQLEEEDGEPPFRKAGQFDPYSDDPRLAVKKVQLCPHTGTLVIAGTAGNVVMANFEAPPTASTSSQTDETAGPLPVTVMNLVSDRDGFVWKGHDQLKVKRALLEENESILEGVQFTGVLQVLPPAAVTCIAMQSKWSLVAAGTAHGLVLFDYRTQVPVLHKCTLNPNDLTGAGETLSRRKSFKKTLRESFRRLRKGRSTRNNANTGAGGATTGGQQQAAEARPVERQIEARPVDDGMGSMVRCLTFAQTFITNQNVYIPTLWAGTNASCVSVFVINLPPKPVAPAARVSDNDGAEESSPPAPTETVPKGPPVTGKLAKEIQMKHRAPIIGIAIVDSNGVPLEFQNIPGPAPHRVLIASEEQFKVFSLPQLKPVNKYKLTAHEGARVRRIAFATFMCTVPVVQPHGSPAKTAPKVTSAPTSPAAPTAPGGGTDQIATGGDTSNNETTVTSGGPDITTHCEISLLCLTNLGDCLVLTVPELRRQLNSAAVRREDINGISSLCFTSHGEALYMMSSSEVQRISLSATKIVTPTGMIDVEDWSAPVGGEADQEEEDEDGADRDEANRPEDAASEREIVGSVGKETSTIPDKSPRANARVLTNGTSEPRLSNGVGGNDEASPNKANETITSSIGDITIDSVRDHLNSTTTTLCSTTTEEIVGRLSVLSTHTSQSSSTAKNSEVISLNSSTFNDLKGIGDTTEKSSNSAIIKSIITTVKHSSNVSNGDTKEQSKTSTTTSTTTSSTNGTDDSIPPPLPTTVPPPLITVLRKESQF</sequence>
<dbReference type="STRING" id="7167.A0A182FST0"/>
<dbReference type="GO" id="GO:0006887">
    <property type="term" value="P:exocytosis"/>
    <property type="evidence" value="ECO:0007669"/>
    <property type="project" value="UniProtKB-KW"/>
</dbReference>
<dbReference type="GO" id="GO:0030864">
    <property type="term" value="C:cortical actin cytoskeleton"/>
    <property type="evidence" value="ECO:0007669"/>
    <property type="project" value="TreeGrafter"/>
</dbReference>
<evidence type="ECO:0000256" key="5">
    <source>
        <dbReference type="ARBA" id="ARBA00023306"/>
    </source>
</evidence>
<evidence type="ECO:0000256" key="6">
    <source>
        <dbReference type="ARBA" id="ARBA00073928"/>
    </source>
</evidence>
<proteinExistence type="inferred from homology"/>
<feature type="compositionally biased region" description="Basic and acidic residues" evidence="7">
    <location>
        <begin position="1042"/>
        <end position="1057"/>
    </location>
</feature>
<dbReference type="VEuPathDB" id="VectorBase:AALB009610"/>
<feature type="region of interest" description="Disordered" evidence="7">
    <location>
        <begin position="678"/>
        <end position="708"/>
    </location>
</feature>
<dbReference type="RefSeq" id="XP_035794932.1">
    <property type="nucleotide sequence ID" value="XM_035939039.1"/>
</dbReference>
<feature type="domain" description="Lethal giant larvae homologue 2" evidence="8">
    <location>
        <begin position="268"/>
        <end position="364"/>
    </location>
</feature>
<keyword evidence="4" id="KW-0677">Repeat</keyword>
<dbReference type="VEuPathDB" id="VectorBase:AALB20_035202"/>
<keyword evidence="10" id="KW-1185">Reference proteome</keyword>
<evidence type="ECO:0000256" key="3">
    <source>
        <dbReference type="ARBA" id="ARBA00022574"/>
    </source>
</evidence>
<keyword evidence="5" id="KW-0131">Cell cycle</keyword>
<feature type="compositionally biased region" description="Acidic residues" evidence="7">
    <location>
        <begin position="1030"/>
        <end position="1041"/>
    </location>
</feature>
<reference evidence="9" key="2">
    <citation type="submission" date="2022-08" db="UniProtKB">
        <authorList>
            <consortium name="EnsemblMetazoa"/>
        </authorList>
    </citation>
    <scope>IDENTIFICATION</scope>
    <source>
        <strain evidence="9">STECLA/ALBI9_A</strain>
    </source>
</reference>
<organism evidence="9 10">
    <name type="scientific">Anopheles albimanus</name>
    <name type="common">New world malaria mosquito</name>
    <dbReference type="NCBI Taxonomy" id="7167"/>
    <lineage>
        <taxon>Eukaryota</taxon>
        <taxon>Metazoa</taxon>
        <taxon>Ecdysozoa</taxon>
        <taxon>Arthropoda</taxon>
        <taxon>Hexapoda</taxon>
        <taxon>Insecta</taxon>
        <taxon>Pterygota</taxon>
        <taxon>Neoptera</taxon>
        <taxon>Endopterygota</taxon>
        <taxon>Diptera</taxon>
        <taxon>Nematocera</taxon>
        <taxon>Culicoidea</taxon>
        <taxon>Culicidae</taxon>
        <taxon>Anophelinae</taxon>
        <taxon>Anopheles</taxon>
    </lineage>
</organism>
<dbReference type="RefSeq" id="XP_035794934.1">
    <property type="nucleotide sequence ID" value="XM_035939041.1"/>
</dbReference>
<dbReference type="GO" id="GO:0005096">
    <property type="term" value="F:GTPase activator activity"/>
    <property type="evidence" value="ECO:0007669"/>
    <property type="project" value="TreeGrafter"/>
</dbReference>
<feature type="region of interest" description="Disordered" evidence="7">
    <location>
        <begin position="412"/>
        <end position="433"/>
    </location>
</feature>
<protein>
    <recommendedName>
        <fullName evidence="6">Lethal(2) giant larvae protein</fullName>
    </recommendedName>
</protein>
<dbReference type="AlphaFoldDB" id="A0A182FST0"/>
<feature type="compositionally biased region" description="Polar residues" evidence="7">
    <location>
        <begin position="922"/>
        <end position="933"/>
    </location>
</feature>
<keyword evidence="3" id="KW-0853">WD repeat</keyword>
<feature type="region of interest" description="Disordered" evidence="7">
    <location>
        <begin position="890"/>
        <end position="936"/>
    </location>
</feature>
<dbReference type="InterPro" id="IPR015943">
    <property type="entry name" value="WD40/YVTN_repeat-like_dom_sf"/>
</dbReference>
<keyword evidence="2" id="KW-0268">Exocytosis</keyword>
<name>A0A182FST0_ANOAL</name>
<evidence type="ECO:0000256" key="4">
    <source>
        <dbReference type="ARBA" id="ARBA00022737"/>
    </source>
</evidence>
<evidence type="ECO:0000313" key="10">
    <source>
        <dbReference type="Proteomes" id="UP000069272"/>
    </source>
</evidence>
<dbReference type="GO" id="GO:0019905">
    <property type="term" value="F:syntaxin binding"/>
    <property type="evidence" value="ECO:0007669"/>
    <property type="project" value="TreeGrafter"/>
</dbReference>
<dbReference type="GO" id="GO:0051294">
    <property type="term" value="P:establishment of spindle orientation"/>
    <property type="evidence" value="ECO:0007669"/>
    <property type="project" value="TreeGrafter"/>
</dbReference>
<dbReference type="Pfam" id="PF08366">
    <property type="entry name" value="LLGL"/>
    <property type="match status" value="1"/>
</dbReference>
<dbReference type="GO" id="GO:0005886">
    <property type="term" value="C:plasma membrane"/>
    <property type="evidence" value="ECO:0007669"/>
    <property type="project" value="TreeGrafter"/>
</dbReference>
<feature type="compositionally biased region" description="Low complexity" evidence="7">
    <location>
        <begin position="1213"/>
        <end position="1224"/>
    </location>
</feature>
<accession>A0A182FST0</accession>
<evidence type="ECO:0000259" key="8">
    <source>
        <dbReference type="Pfam" id="PF08366"/>
    </source>
</evidence>
<dbReference type="RefSeq" id="XP_035794933.1">
    <property type="nucleotide sequence ID" value="XM_035939040.1"/>
</dbReference>
<dbReference type="PANTHER" id="PTHR10241">
    <property type="entry name" value="LETHAL 2 GIANT LARVAE PROTEIN"/>
    <property type="match status" value="1"/>
</dbReference>
<dbReference type="InterPro" id="IPR000664">
    <property type="entry name" value="Lethal2_giant"/>
</dbReference>
<feature type="region of interest" description="Disordered" evidence="7">
    <location>
        <begin position="482"/>
        <end position="504"/>
    </location>
</feature>
<evidence type="ECO:0000313" key="9">
    <source>
        <dbReference type="EnsemblMetazoa" id="AALB009610-PA"/>
    </source>
</evidence>